<feature type="domain" description="PiggyBac transposable element-derived protein" evidence="2">
    <location>
        <begin position="16"/>
        <end position="105"/>
    </location>
</feature>
<dbReference type="AlphaFoldDB" id="A0A1V9YQW3"/>
<proteinExistence type="predicted"/>
<accession>A0A1V9YQW3</accession>
<dbReference type="EMBL" id="JNBS01003342">
    <property type="protein sequence ID" value="OQR88144.1"/>
    <property type="molecule type" value="Genomic_DNA"/>
</dbReference>
<dbReference type="Proteomes" id="UP000243217">
    <property type="component" value="Unassembled WGS sequence"/>
</dbReference>
<dbReference type="OrthoDB" id="121467at2759"/>
<dbReference type="Pfam" id="PF13843">
    <property type="entry name" value="DDE_Tnp_1_7"/>
    <property type="match status" value="1"/>
</dbReference>
<sequence>MSAWQGSNRKHKHNGMPHVTKIQRKPEGIGEEIKTIACAETSILLQLDLVEGVRQAGKQYQKELGSGTATVLRLSQPYFGTGRTVVADSAFASVKTLIELKKHVYTLLAW</sequence>
<feature type="region of interest" description="Disordered" evidence="1">
    <location>
        <begin position="1"/>
        <end position="24"/>
    </location>
</feature>
<evidence type="ECO:0000313" key="4">
    <source>
        <dbReference type="Proteomes" id="UP000243217"/>
    </source>
</evidence>
<protein>
    <recommendedName>
        <fullName evidence="2">PiggyBac transposable element-derived protein domain-containing protein</fullName>
    </recommendedName>
</protein>
<keyword evidence="4" id="KW-1185">Reference proteome</keyword>
<evidence type="ECO:0000313" key="3">
    <source>
        <dbReference type="EMBL" id="OQR88144.1"/>
    </source>
</evidence>
<evidence type="ECO:0000256" key="1">
    <source>
        <dbReference type="SAM" id="MobiDB-lite"/>
    </source>
</evidence>
<comment type="caution">
    <text evidence="3">The sequence shown here is derived from an EMBL/GenBank/DDBJ whole genome shotgun (WGS) entry which is preliminary data.</text>
</comment>
<reference evidence="3 4" key="1">
    <citation type="journal article" date="2014" name="Genome Biol. Evol.">
        <title>The secreted proteins of Achlya hypogyna and Thraustotheca clavata identify the ancestral oomycete secretome and reveal gene acquisitions by horizontal gene transfer.</title>
        <authorList>
            <person name="Misner I."/>
            <person name="Blouin N."/>
            <person name="Leonard G."/>
            <person name="Richards T.A."/>
            <person name="Lane C.E."/>
        </authorList>
    </citation>
    <scope>NUCLEOTIDE SEQUENCE [LARGE SCALE GENOMIC DNA]</scope>
    <source>
        <strain evidence="3 4">ATCC 34112</strain>
    </source>
</reference>
<dbReference type="InterPro" id="IPR029526">
    <property type="entry name" value="PGBD"/>
</dbReference>
<organism evidence="3 4">
    <name type="scientific">Thraustotheca clavata</name>
    <dbReference type="NCBI Taxonomy" id="74557"/>
    <lineage>
        <taxon>Eukaryota</taxon>
        <taxon>Sar</taxon>
        <taxon>Stramenopiles</taxon>
        <taxon>Oomycota</taxon>
        <taxon>Saprolegniomycetes</taxon>
        <taxon>Saprolegniales</taxon>
        <taxon>Achlyaceae</taxon>
        <taxon>Thraustotheca</taxon>
    </lineage>
</organism>
<gene>
    <name evidence="3" type="ORF">THRCLA_22900</name>
</gene>
<name>A0A1V9YQW3_9STRA</name>
<evidence type="ECO:0000259" key="2">
    <source>
        <dbReference type="Pfam" id="PF13843"/>
    </source>
</evidence>